<organism evidence="2 3">
    <name type="scientific">Nocardioides simplex</name>
    <name type="common">Arthrobacter simplex</name>
    <dbReference type="NCBI Taxonomy" id="2045"/>
    <lineage>
        <taxon>Bacteria</taxon>
        <taxon>Bacillati</taxon>
        <taxon>Actinomycetota</taxon>
        <taxon>Actinomycetes</taxon>
        <taxon>Propionibacteriales</taxon>
        <taxon>Nocardioidaceae</taxon>
        <taxon>Pimelobacter</taxon>
    </lineage>
</organism>
<sequence length="358" mass="38321">MSGERVRAERGQYFLVADGVGGAEDVAALPSRSFYGRFGIEVHPDLVRVSCIGEDDGSSVLLRIDVLEAEPAEVEGARAATDAWDAWATALWTTTAPAVVLTGGLDVHAPLLERAGTYRLALLARRRHPDEDEEHLLVVWPEHGGPAPDVSYPRPLRPGRLLALATSALVGLWFVAAELAFWGFMVGVLLLWGCGLAVAAFLTPPEPLAARSALAKRGFWLLKGVWGALMVGATAVYGAIVAVDLQRYDAYGDAFMGASRDLALFPPGLALILVWVASMWLALDFHRCRAVGRREAVDRLLRRAGPSLAARSRLRAWLTDLLMGVSDPVVAGSFAYLALPAVLFLVIVVRTAGGSPPG</sequence>
<dbReference type="Proteomes" id="UP000449906">
    <property type="component" value="Unassembled WGS sequence"/>
</dbReference>
<feature type="transmembrane region" description="Helical" evidence="1">
    <location>
        <begin position="321"/>
        <end position="349"/>
    </location>
</feature>
<dbReference type="EMBL" id="WBVM01000001">
    <property type="protein sequence ID" value="KAB2812567.1"/>
    <property type="molecule type" value="Genomic_DNA"/>
</dbReference>
<feature type="transmembrane region" description="Helical" evidence="1">
    <location>
        <begin position="159"/>
        <end position="176"/>
    </location>
</feature>
<keyword evidence="1" id="KW-0472">Membrane</keyword>
<gene>
    <name evidence="2" type="ORF">F9L07_12490</name>
</gene>
<evidence type="ECO:0000313" key="2">
    <source>
        <dbReference type="EMBL" id="KAB2812567.1"/>
    </source>
</evidence>
<dbReference type="AlphaFoldDB" id="A0A7J5E3B0"/>
<keyword evidence="1" id="KW-0812">Transmembrane</keyword>
<feature type="transmembrane region" description="Helical" evidence="1">
    <location>
        <begin position="263"/>
        <end position="283"/>
    </location>
</feature>
<protein>
    <submittedName>
        <fullName evidence="2">Uncharacterized protein</fullName>
    </submittedName>
</protein>
<keyword evidence="1" id="KW-1133">Transmembrane helix</keyword>
<evidence type="ECO:0000256" key="1">
    <source>
        <dbReference type="SAM" id="Phobius"/>
    </source>
</evidence>
<reference evidence="2 3" key="1">
    <citation type="submission" date="2019-09" db="EMBL/GenBank/DDBJ databases">
        <title>Pimelobacter sp. isolated from Paulinella.</title>
        <authorList>
            <person name="Jeong S.E."/>
        </authorList>
    </citation>
    <scope>NUCLEOTIDE SEQUENCE [LARGE SCALE GENOMIC DNA]</scope>
    <source>
        <strain evidence="2 3">Pch-N</strain>
    </source>
</reference>
<accession>A0A7J5E3B0</accession>
<dbReference type="RefSeq" id="WP_151579917.1">
    <property type="nucleotide sequence ID" value="NZ_WBVM01000001.1"/>
</dbReference>
<evidence type="ECO:0000313" key="3">
    <source>
        <dbReference type="Proteomes" id="UP000449906"/>
    </source>
</evidence>
<feature type="transmembrane region" description="Helical" evidence="1">
    <location>
        <begin position="224"/>
        <end position="243"/>
    </location>
</feature>
<name>A0A7J5E3B0_NOCSI</name>
<comment type="caution">
    <text evidence="2">The sequence shown here is derived from an EMBL/GenBank/DDBJ whole genome shotgun (WGS) entry which is preliminary data.</text>
</comment>
<feature type="transmembrane region" description="Helical" evidence="1">
    <location>
        <begin position="182"/>
        <end position="203"/>
    </location>
</feature>
<proteinExistence type="predicted"/>